<dbReference type="InterPro" id="IPR017911">
    <property type="entry name" value="MacB-like_ATP-bd"/>
</dbReference>
<evidence type="ECO:0000256" key="10">
    <source>
        <dbReference type="ARBA" id="ARBA00024721"/>
    </source>
</evidence>
<evidence type="ECO:0000256" key="7">
    <source>
        <dbReference type="ARBA" id="ARBA00023136"/>
    </source>
</evidence>
<dbReference type="PROSITE" id="PS00211">
    <property type="entry name" value="ABC_TRANSPORTER_1"/>
    <property type="match status" value="1"/>
</dbReference>
<evidence type="ECO:0000256" key="3">
    <source>
        <dbReference type="ARBA" id="ARBA00022448"/>
    </source>
</evidence>
<comment type="function">
    <text evidence="10">Part of the ABC transporter complex hrt involved in hemin import. Responsible for energy coupling to the transport system.</text>
</comment>
<dbReference type="InterPro" id="IPR027417">
    <property type="entry name" value="P-loop_NTPase"/>
</dbReference>
<keyword evidence="13" id="KW-1185">Reference proteome</keyword>
<evidence type="ECO:0000256" key="8">
    <source>
        <dbReference type="ARBA" id="ARBA00024359"/>
    </source>
</evidence>
<dbReference type="PANTHER" id="PTHR24220:SF666">
    <property type="entry name" value="HEMIN IMPORT ATP-BINDING PROTEIN HRTA-RELATED"/>
    <property type="match status" value="1"/>
</dbReference>
<dbReference type="EMBL" id="JACKWZ010001024">
    <property type="protein sequence ID" value="KAF9404286.1"/>
    <property type="molecule type" value="Genomic_DNA"/>
</dbReference>
<dbReference type="GO" id="GO:0016887">
    <property type="term" value="F:ATP hydrolysis activity"/>
    <property type="evidence" value="ECO:0007669"/>
    <property type="project" value="InterPro"/>
</dbReference>
<keyword evidence="4" id="KW-1003">Cell membrane</keyword>
<organism evidence="12 13">
    <name type="scientific">Spodoptera exigua</name>
    <name type="common">Beet armyworm</name>
    <name type="synonym">Noctua fulgens</name>
    <dbReference type="NCBI Taxonomy" id="7107"/>
    <lineage>
        <taxon>Eukaryota</taxon>
        <taxon>Metazoa</taxon>
        <taxon>Ecdysozoa</taxon>
        <taxon>Arthropoda</taxon>
        <taxon>Hexapoda</taxon>
        <taxon>Insecta</taxon>
        <taxon>Pterygota</taxon>
        <taxon>Neoptera</taxon>
        <taxon>Endopterygota</taxon>
        <taxon>Lepidoptera</taxon>
        <taxon>Glossata</taxon>
        <taxon>Ditrysia</taxon>
        <taxon>Noctuoidea</taxon>
        <taxon>Noctuidae</taxon>
        <taxon>Amphipyrinae</taxon>
        <taxon>Spodoptera</taxon>
    </lineage>
</organism>
<feature type="domain" description="ABC transporter" evidence="11">
    <location>
        <begin position="146"/>
        <end position="366"/>
    </location>
</feature>
<evidence type="ECO:0000256" key="2">
    <source>
        <dbReference type="ARBA" id="ARBA00011131"/>
    </source>
</evidence>
<evidence type="ECO:0000313" key="13">
    <source>
        <dbReference type="Proteomes" id="UP000648187"/>
    </source>
</evidence>
<evidence type="ECO:0000259" key="11">
    <source>
        <dbReference type="PROSITE" id="PS50893"/>
    </source>
</evidence>
<dbReference type="InterPro" id="IPR003593">
    <property type="entry name" value="AAA+_ATPase"/>
</dbReference>
<dbReference type="PROSITE" id="PS50893">
    <property type="entry name" value="ABC_TRANSPORTER_2"/>
    <property type="match status" value="1"/>
</dbReference>
<protein>
    <recommendedName>
        <fullName evidence="9">Putative hemin import ATP-binding protein HrtA</fullName>
    </recommendedName>
</protein>
<comment type="subunit">
    <text evidence="2">The complex is composed of two ATP-binding proteins (HrtA), two transmembrane proteins (HrtB) and a solute-binding protein.</text>
</comment>
<dbReference type="Pfam" id="PF00005">
    <property type="entry name" value="ABC_tran"/>
    <property type="match status" value="1"/>
</dbReference>
<dbReference type="PANTHER" id="PTHR24220">
    <property type="entry name" value="IMPORT ATP-BINDING PROTEIN"/>
    <property type="match status" value="1"/>
</dbReference>
<evidence type="ECO:0000256" key="6">
    <source>
        <dbReference type="ARBA" id="ARBA00022840"/>
    </source>
</evidence>
<dbReference type="AlphaFoldDB" id="A0A835G3K0"/>
<evidence type="ECO:0000256" key="5">
    <source>
        <dbReference type="ARBA" id="ARBA00022741"/>
    </source>
</evidence>
<dbReference type="SUPFAM" id="SSF52540">
    <property type="entry name" value="P-loop containing nucleoside triphosphate hydrolases"/>
    <property type="match status" value="1"/>
</dbReference>
<comment type="caution">
    <text evidence="12">The sequence shown here is derived from an EMBL/GenBank/DDBJ whole genome shotgun (WGS) entry which is preliminary data.</text>
</comment>
<dbReference type="InterPro" id="IPR017871">
    <property type="entry name" value="ABC_transporter-like_CS"/>
</dbReference>
<dbReference type="GO" id="GO:0005886">
    <property type="term" value="C:plasma membrane"/>
    <property type="evidence" value="ECO:0007669"/>
    <property type="project" value="UniProtKB-SubCell"/>
</dbReference>
<comment type="similarity">
    <text evidence="8">Belongs to the ABC transporter superfamily. HrtA family.</text>
</comment>
<proteinExistence type="inferred from homology"/>
<keyword evidence="3" id="KW-0813">Transport</keyword>
<keyword evidence="5" id="KW-0547">Nucleotide-binding</keyword>
<dbReference type="GO" id="GO:0022857">
    <property type="term" value="F:transmembrane transporter activity"/>
    <property type="evidence" value="ECO:0007669"/>
    <property type="project" value="TreeGrafter"/>
</dbReference>
<dbReference type="InterPro" id="IPR015854">
    <property type="entry name" value="ABC_transpr_LolD-like"/>
</dbReference>
<dbReference type="Proteomes" id="UP000648187">
    <property type="component" value="Unassembled WGS sequence"/>
</dbReference>
<dbReference type="SMART" id="SM00382">
    <property type="entry name" value="AAA"/>
    <property type="match status" value="1"/>
</dbReference>
<dbReference type="GO" id="GO:0005524">
    <property type="term" value="F:ATP binding"/>
    <property type="evidence" value="ECO:0007669"/>
    <property type="project" value="UniProtKB-KW"/>
</dbReference>
<reference evidence="12" key="1">
    <citation type="submission" date="2020-08" db="EMBL/GenBank/DDBJ databases">
        <title>Spodoptera exigua strain:BAW_Kor-Di-RS1 Genome sequencing and assembly.</title>
        <authorList>
            <person name="Kim J."/>
            <person name="Nam H.Y."/>
            <person name="Kwon M."/>
            <person name="Choi J.H."/>
            <person name="Cho S.R."/>
            <person name="Kim G.-H."/>
        </authorList>
    </citation>
    <scope>NUCLEOTIDE SEQUENCE</scope>
    <source>
        <strain evidence="12">BAW_Kor-Di-RS1</strain>
        <tissue evidence="12">Whole-body</tissue>
    </source>
</reference>
<feature type="non-terminal residue" evidence="12">
    <location>
        <position position="366"/>
    </location>
</feature>
<evidence type="ECO:0000256" key="9">
    <source>
        <dbReference type="ARBA" id="ARBA00024432"/>
    </source>
</evidence>
<comment type="subcellular location">
    <subcellularLocation>
        <location evidence="1">Cell membrane</location>
        <topology evidence="1">Peripheral membrane protein</topology>
    </subcellularLocation>
</comment>
<keyword evidence="7" id="KW-0472">Membrane</keyword>
<sequence>LSYGLAEDNRTAVDKWQADGIVLSDEANTNINMSMIPIKSKDQVEAKEKAVLGQTAGVIQLDKKGSEKINVSFFGINKNEFLMPNIVEGKAFTNENEAVVDKSLNKENGIQLGDTIKLASNDKKIKVVGFTDNAKFNVSPVLLKAIEFLTVDKQFLDGDTTIEALKPTNVSVEKGQFVAVIGPSGSGKSTFLTLAGGLQTPTNGEVKINDEAFSQENEKQRSKIRFAEIGFILQASNLVPFLTVEKQLYLVDKVQKAKADVDKVNELLTQLGIEHLKKKYPDEISGGERQRVAIARALYNDPSIILADEPTASLDSDRAFEVVKILAKETKEKNKATIMVTHDQRLIDYCDEVFIMKDGVLEKQTS</sequence>
<evidence type="ECO:0000256" key="1">
    <source>
        <dbReference type="ARBA" id="ARBA00004202"/>
    </source>
</evidence>
<dbReference type="CDD" id="cd03255">
    <property type="entry name" value="ABC_MJ0796_LolCDE_FtsE"/>
    <property type="match status" value="1"/>
</dbReference>
<accession>A0A835G3K0</accession>
<dbReference type="InterPro" id="IPR003439">
    <property type="entry name" value="ABC_transporter-like_ATP-bd"/>
</dbReference>
<keyword evidence="6" id="KW-0067">ATP-binding</keyword>
<evidence type="ECO:0000313" key="12">
    <source>
        <dbReference type="EMBL" id="KAF9404286.1"/>
    </source>
</evidence>
<dbReference type="Gene3D" id="3.40.50.300">
    <property type="entry name" value="P-loop containing nucleotide triphosphate hydrolases"/>
    <property type="match status" value="1"/>
</dbReference>
<gene>
    <name evidence="12" type="ORF">HW555_014418</name>
</gene>
<name>A0A835G3K0_SPOEX</name>
<evidence type="ECO:0000256" key="4">
    <source>
        <dbReference type="ARBA" id="ARBA00022475"/>
    </source>
</evidence>